<keyword evidence="2" id="KW-0472">Membrane</keyword>
<dbReference type="RefSeq" id="WP_117320105.1">
    <property type="nucleotide sequence ID" value="NZ_AP028457.1"/>
</dbReference>
<sequence>MAEDGTNRIPDDADEDIPMPLSESTDANAAANESLPAREKIDTEQQHKFSVENFKNNVASQFLNVCLLGLLILAILDFFKGNGDALSNGVEALKTLAMVAVGFLFGSSARSGS</sequence>
<organism evidence="3 4">
    <name type="scientific">Bifidobacterium adolescentis</name>
    <dbReference type="NCBI Taxonomy" id="1680"/>
    <lineage>
        <taxon>Bacteria</taxon>
        <taxon>Bacillati</taxon>
        <taxon>Actinomycetota</taxon>
        <taxon>Actinomycetes</taxon>
        <taxon>Bifidobacteriales</taxon>
        <taxon>Bifidobacteriaceae</taxon>
        <taxon>Bifidobacterium</taxon>
    </lineage>
</organism>
<gene>
    <name evidence="3" type="ORF">B19861_13740</name>
</gene>
<accession>A0ABM8IUZ9</accession>
<name>A0ABM8IUZ9_BIFAD</name>
<keyword evidence="2" id="KW-0812">Transmembrane</keyword>
<evidence type="ECO:0000313" key="4">
    <source>
        <dbReference type="Proteomes" id="UP001357973"/>
    </source>
</evidence>
<evidence type="ECO:0000313" key="3">
    <source>
        <dbReference type="EMBL" id="BEK83432.1"/>
    </source>
</evidence>
<keyword evidence="4" id="KW-1185">Reference proteome</keyword>
<protein>
    <submittedName>
        <fullName evidence="3">Uncharacterized protein</fullName>
    </submittedName>
</protein>
<proteinExistence type="predicted"/>
<feature type="region of interest" description="Disordered" evidence="1">
    <location>
        <begin position="1"/>
        <end position="33"/>
    </location>
</feature>
<feature type="transmembrane region" description="Helical" evidence="2">
    <location>
        <begin position="58"/>
        <end position="79"/>
    </location>
</feature>
<evidence type="ECO:0000256" key="1">
    <source>
        <dbReference type="SAM" id="MobiDB-lite"/>
    </source>
</evidence>
<dbReference type="EMBL" id="AP028457">
    <property type="protein sequence ID" value="BEK83432.1"/>
    <property type="molecule type" value="Genomic_DNA"/>
</dbReference>
<dbReference type="Proteomes" id="UP001357973">
    <property type="component" value="Chromosome"/>
</dbReference>
<keyword evidence="2" id="KW-1133">Transmembrane helix</keyword>
<feature type="compositionally biased region" description="Basic and acidic residues" evidence="1">
    <location>
        <begin position="1"/>
        <end position="11"/>
    </location>
</feature>
<reference evidence="3 4" key="1">
    <citation type="submission" date="2023-06" db="EMBL/GenBank/DDBJ databases">
        <title>Complete Genome Sequences of Bifidobacterium faecale strain JCM19861T was isolated from human faeces by Jung-Hye Choi et al. (2014).</title>
        <authorList>
            <person name="Okuhama S."/>
            <person name="Takahashi H."/>
            <person name="Imaizumi K."/>
            <person name="Nakayama S."/>
            <person name="Ogata Y."/>
            <person name="Suda W."/>
        </authorList>
    </citation>
    <scope>NUCLEOTIDE SEQUENCE [LARGE SCALE GENOMIC DNA]</scope>
    <source>
        <strain evidence="3 4">JCM 19861</strain>
    </source>
</reference>
<evidence type="ECO:0000256" key="2">
    <source>
        <dbReference type="SAM" id="Phobius"/>
    </source>
</evidence>